<evidence type="ECO:0000313" key="2">
    <source>
        <dbReference type="Proteomes" id="UP000266723"/>
    </source>
</evidence>
<comment type="caution">
    <text evidence="1">The sequence shown here is derived from an EMBL/GenBank/DDBJ whole genome shotgun (WGS) entry which is preliminary data.</text>
</comment>
<evidence type="ECO:0000313" key="1">
    <source>
        <dbReference type="EMBL" id="KAF3569273.1"/>
    </source>
</evidence>
<protein>
    <submittedName>
        <fullName evidence="1">Uncharacterized protein</fullName>
    </submittedName>
</protein>
<organism evidence="1 2">
    <name type="scientific">Brassica cretica</name>
    <name type="common">Mustard</name>
    <dbReference type="NCBI Taxonomy" id="69181"/>
    <lineage>
        <taxon>Eukaryota</taxon>
        <taxon>Viridiplantae</taxon>
        <taxon>Streptophyta</taxon>
        <taxon>Embryophyta</taxon>
        <taxon>Tracheophyta</taxon>
        <taxon>Spermatophyta</taxon>
        <taxon>Magnoliopsida</taxon>
        <taxon>eudicotyledons</taxon>
        <taxon>Gunneridae</taxon>
        <taxon>Pentapetalae</taxon>
        <taxon>rosids</taxon>
        <taxon>malvids</taxon>
        <taxon>Brassicales</taxon>
        <taxon>Brassicaceae</taxon>
        <taxon>Brassiceae</taxon>
        <taxon>Brassica</taxon>
    </lineage>
</organism>
<keyword evidence="2" id="KW-1185">Reference proteome</keyword>
<reference evidence="1 2" key="1">
    <citation type="journal article" date="2020" name="BMC Genomics">
        <title>Intraspecific diversification of the crop wild relative Brassica cretica Lam. using demographic model selection.</title>
        <authorList>
            <person name="Kioukis A."/>
            <person name="Michalopoulou V.A."/>
            <person name="Briers L."/>
            <person name="Pirintsos S."/>
            <person name="Studholme D.J."/>
            <person name="Pavlidis P."/>
            <person name="Sarris P.F."/>
        </authorList>
    </citation>
    <scope>NUCLEOTIDE SEQUENCE [LARGE SCALE GENOMIC DNA]</scope>
    <source>
        <strain evidence="2">cv. PFS-1207/04</strain>
    </source>
</reference>
<dbReference type="EMBL" id="QGKV02000759">
    <property type="protein sequence ID" value="KAF3569273.1"/>
    <property type="molecule type" value="Genomic_DNA"/>
</dbReference>
<gene>
    <name evidence="1" type="ORF">DY000_02018621</name>
</gene>
<name>A0ABQ7DA69_BRACR</name>
<dbReference type="Proteomes" id="UP000266723">
    <property type="component" value="Unassembled WGS sequence"/>
</dbReference>
<proteinExistence type="predicted"/>
<accession>A0ABQ7DA69</accession>
<sequence length="63" mass="7275">MFESEKEAKKEVFTKYRVQWSGVLDTLTKGSIEGVKRRGERGDAVTQVHLNVYDITHVNNYLC</sequence>